<dbReference type="SMART" id="SM00228">
    <property type="entry name" value="PDZ"/>
    <property type="match status" value="2"/>
</dbReference>
<dbReference type="Pfam" id="PF00595">
    <property type="entry name" value="PDZ"/>
    <property type="match status" value="1"/>
</dbReference>
<dbReference type="Pfam" id="PF13180">
    <property type="entry name" value="PDZ_2"/>
    <property type="match status" value="1"/>
</dbReference>
<evidence type="ECO:0000313" key="3">
    <source>
        <dbReference type="EMBL" id="KAL3315461.1"/>
    </source>
</evidence>
<dbReference type="InterPro" id="IPR051230">
    <property type="entry name" value="APP-Binding"/>
</dbReference>
<protein>
    <recommendedName>
        <fullName evidence="2">PDZ domain-containing protein</fullName>
    </recommendedName>
</protein>
<dbReference type="AlphaFoldDB" id="A0ABD2Q9Q6"/>
<keyword evidence="4" id="KW-1185">Reference proteome</keyword>
<dbReference type="PANTHER" id="PTHR12345">
    <property type="entry name" value="SYNTENIN RELATED"/>
    <property type="match status" value="1"/>
</dbReference>
<evidence type="ECO:0000313" key="4">
    <source>
        <dbReference type="Proteomes" id="UP001626550"/>
    </source>
</evidence>
<dbReference type="PROSITE" id="PS50106">
    <property type="entry name" value="PDZ"/>
    <property type="match status" value="2"/>
</dbReference>
<proteinExistence type="predicted"/>
<feature type="domain" description="PDZ" evidence="2">
    <location>
        <begin position="202"/>
        <end position="277"/>
    </location>
</feature>
<gene>
    <name evidence="3" type="ORF">Ciccas_005908</name>
</gene>
<sequence>MSLYPTLEDLMVDDILTAQEQEELKNSRNLYPNLGFDSNKITEKVEASFVGVQMRHYFDENGQIVFSEPASVEPDKTLQNMLDKDKIVALDHSASHTTARAVAIKEADAYEIKHGVRKLILCKDQKGKIGIQCRSIDTGVFVSFVQAESPAAKVGLKFGDQILEFNNNYLAGKSESEIGKYIEKAPINGIEVIVRDRPFERTTSLFKDSQGKLGFTVKNGCIQDLVKDSSAARNGVLTNHQLVELNGVNVIGIDDKTMLRMLETVPQKVTITTMPKHLFSILIKKLGSSQLKKEMDRSVPEF</sequence>
<dbReference type="InterPro" id="IPR036034">
    <property type="entry name" value="PDZ_sf"/>
</dbReference>
<feature type="domain" description="PDZ" evidence="2">
    <location>
        <begin position="118"/>
        <end position="197"/>
    </location>
</feature>
<dbReference type="EMBL" id="JBJKFK010000747">
    <property type="protein sequence ID" value="KAL3315461.1"/>
    <property type="molecule type" value="Genomic_DNA"/>
</dbReference>
<dbReference type="PANTHER" id="PTHR12345:SF3">
    <property type="entry name" value="PDZ DOMAIN-CONTAINING PROTEIN"/>
    <property type="match status" value="1"/>
</dbReference>
<dbReference type="SUPFAM" id="SSF50156">
    <property type="entry name" value="PDZ domain-like"/>
    <property type="match status" value="2"/>
</dbReference>
<comment type="caution">
    <text evidence="3">The sequence shown here is derived from an EMBL/GenBank/DDBJ whole genome shotgun (WGS) entry which is preliminary data.</text>
</comment>
<name>A0ABD2Q9Q6_9PLAT</name>
<keyword evidence="1" id="KW-0677">Repeat</keyword>
<dbReference type="Gene3D" id="2.30.42.10">
    <property type="match status" value="2"/>
</dbReference>
<evidence type="ECO:0000256" key="1">
    <source>
        <dbReference type="ARBA" id="ARBA00022737"/>
    </source>
</evidence>
<evidence type="ECO:0000259" key="2">
    <source>
        <dbReference type="PROSITE" id="PS50106"/>
    </source>
</evidence>
<organism evidence="3 4">
    <name type="scientific">Cichlidogyrus casuarinus</name>
    <dbReference type="NCBI Taxonomy" id="1844966"/>
    <lineage>
        <taxon>Eukaryota</taxon>
        <taxon>Metazoa</taxon>
        <taxon>Spiralia</taxon>
        <taxon>Lophotrochozoa</taxon>
        <taxon>Platyhelminthes</taxon>
        <taxon>Monogenea</taxon>
        <taxon>Monopisthocotylea</taxon>
        <taxon>Dactylogyridea</taxon>
        <taxon>Ancyrocephalidae</taxon>
        <taxon>Cichlidogyrus</taxon>
    </lineage>
</organism>
<dbReference type="InterPro" id="IPR001478">
    <property type="entry name" value="PDZ"/>
</dbReference>
<dbReference type="Proteomes" id="UP001626550">
    <property type="component" value="Unassembled WGS sequence"/>
</dbReference>
<reference evidence="3 4" key="1">
    <citation type="submission" date="2024-11" db="EMBL/GenBank/DDBJ databases">
        <title>Adaptive evolution of stress response genes in parasites aligns with host niche diversity.</title>
        <authorList>
            <person name="Hahn C."/>
            <person name="Resl P."/>
        </authorList>
    </citation>
    <scope>NUCLEOTIDE SEQUENCE [LARGE SCALE GENOMIC DNA]</scope>
    <source>
        <strain evidence="3">EGGRZ-B1_66</strain>
        <tissue evidence="3">Body</tissue>
    </source>
</reference>
<accession>A0ABD2Q9Q6</accession>